<sequence length="332" mass="38383">MVVLPATFTGSPRYMEQNYQDAMTMVRKYGKPDLFITMTCNPNWPEIKENLKPGQEVTDRPDIAVRVFKQKVDELVHLLNKGKIFGKVRAYVYTIEFQKRGLPHVHLLLTLESDHKLRNSDSVDAFISAEIPDKNEFPVLYEKAVKHMLHGPCGPRCEKEGKCSKKFPKKYLEKTDINVDGYPNYKRSNNGVTVEKSGHTFDNRHVVPYNPVLLMIMDCHINVEVVASIKSIKYAFKYIFKGHDRAAIKIDDQNLILDYDECNSFSDNRYIGVYEACWRLLEFPIHGRSHSILRLPIHLPNADCNLEIDANDENALDEAQKRKQMLNVRIKK</sequence>
<evidence type="ECO:0000313" key="2">
    <source>
        <dbReference type="WBParaSite" id="JU765_v2.g1539.t1"/>
    </source>
</evidence>
<dbReference type="Proteomes" id="UP000887576">
    <property type="component" value="Unplaced"/>
</dbReference>
<proteinExistence type="predicted"/>
<protein>
    <submittedName>
        <fullName evidence="2">Helitron helicase-like domain-containing protein</fullName>
    </submittedName>
</protein>
<name>A0AC34QDY1_9BILA</name>
<accession>A0AC34QDY1</accession>
<evidence type="ECO:0000313" key="1">
    <source>
        <dbReference type="Proteomes" id="UP000887576"/>
    </source>
</evidence>
<dbReference type="WBParaSite" id="JU765_v2.g1539.t1">
    <property type="protein sequence ID" value="JU765_v2.g1539.t1"/>
    <property type="gene ID" value="JU765_v2.g1539"/>
</dbReference>
<reference evidence="2" key="1">
    <citation type="submission" date="2022-11" db="UniProtKB">
        <authorList>
            <consortium name="WormBaseParasite"/>
        </authorList>
    </citation>
    <scope>IDENTIFICATION</scope>
</reference>
<organism evidence="1 2">
    <name type="scientific">Panagrolaimus sp. JU765</name>
    <dbReference type="NCBI Taxonomy" id="591449"/>
    <lineage>
        <taxon>Eukaryota</taxon>
        <taxon>Metazoa</taxon>
        <taxon>Ecdysozoa</taxon>
        <taxon>Nematoda</taxon>
        <taxon>Chromadorea</taxon>
        <taxon>Rhabditida</taxon>
        <taxon>Tylenchina</taxon>
        <taxon>Panagrolaimomorpha</taxon>
        <taxon>Panagrolaimoidea</taxon>
        <taxon>Panagrolaimidae</taxon>
        <taxon>Panagrolaimus</taxon>
    </lineage>
</organism>